<comment type="caution">
    <text evidence="13">The sequence shown here is derived from an EMBL/GenBank/DDBJ whole genome shotgun (WGS) entry which is preliminary data.</text>
</comment>
<reference evidence="13" key="1">
    <citation type="submission" date="2020-10" db="EMBL/GenBank/DDBJ databases">
        <authorList>
            <person name="Gilroy R."/>
        </authorList>
    </citation>
    <scope>NUCLEOTIDE SEQUENCE</scope>
    <source>
        <strain evidence="13">ChiW25-3613</strain>
    </source>
</reference>
<feature type="transmembrane region" description="Helical" evidence="11">
    <location>
        <begin position="59"/>
        <end position="78"/>
    </location>
</feature>
<dbReference type="InterPro" id="IPR023298">
    <property type="entry name" value="ATPase_P-typ_TM_dom_sf"/>
</dbReference>
<keyword evidence="7" id="KW-0460">Magnesium</keyword>
<dbReference type="Gene3D" id="3.40.50.1000">
    <property type="entry name" value="HAD superfamily/HAD-like"/>
    <property type="match status" value="2"/>
</dbReference>
<evidence type="ECO:0000256" key="11">
    <source>
        <dbReference type="SAM" id="Phobius"/>
    </source>
</evidence>
<dbReference type="Pfam" id="PF00122">
    <property type="entry name" value="E1-E2_ATPase"/>
    <property type="match status" value="1"/>
</dbReference>
<evidence type="ECO:0000256" key="2">
    <source>
        <dbReference type="ARBA" id="ARBA00005675"/>
    </source>
</evidence>
<dbReference type="Pfam" id="PF00689">
    <property type="entry name" value="Cation_ATPase_C"/>
    <property type="match status" value="1"/>
</dbReference>
<dbReference type="InterPro" id="IPR059000">
    <property type="entry name" value="ATPase_P-type_domA"/>
</dbReference>
<dbReference type="InterPro" id="IPR044492">
    <property type="entry name" value="P_typ_ATPase_HD_dom"/>
</dbReference>
<dbReference type="SUPFAM" id="SSF81665">
    <property type="entry name" value="Calcium ATPase, transmembrane domain M"/>
    <property type="match status" value="1"/>
</dbReference>
<dbReference type="InterPro" id="IPR018303">
    <property type="entry name" value="ATPase_P-typ_P_site"/>
</dbReference>
<evidence type="ECO:0000256" key="7">
    <source>
        <dbReference type="ARBA" id="ARBA00022842"/>
    </source>
</evidence>
<evidence type="ECO:0000256" key="1">
    <source>
        <dbReference type="ARBA" id="ARBA00004127"/>
    </source>
</evidence>
<dbReference type="SFLD" id="SFLDF00027">
    <property type="entry name" value="p-type_atpase"/>
    <property type="match status" value="1"/>
</dbReference>
<dbReference type="GO" id="GO:0005524">
    <property type="term" value="F:ATP binding"/>
    <property type="evidence" value="ECO:0007669"/>
    <property type="project" value="UniProtKB-KW"/>
</dbReference>
<keyword evidence="10 11" id="KW-0472">Membrane</keyword>
<feature type="transmembrane region" description="Helical" evidence="11">
    <location>
        <begin position="743"/>
        <end position="767"/>
    </location>
</feature>
<keyword evidence="8" id="KW-1278">Translocase</keyword>
<dbReference type="PRINTS" id="PR00119">
    <property type="entry name" value="CATATPASE"/>
</dbReference>
<dbReference type="InterPro" id="IPR001757">
    <property type="entry name" value="P_typ_ATPase"/>
</dbReference>
<dbReference type="InterPro" id="IPR036412">
    <property type="entry name" value="HAD-like_sf"/>
</dbReference>
<dbReference type="InterPro" id="IPR004014">
    <property type="entry name" value="ATPase_P-typ_cation-transptr_N"/>
</dbReference>
<name>A0A9D1AFL3_9FIRM</name>
<reference evidence="13" key="2">
    <citation type="journal article" date="2021" name="PeerJ">
        <title>Extensive microbial diversity within the chicken gut microbiome revealed by metagenomics and culture.</title>
        <authorList>
            <person name="Gilroy R."/>
            <person name="Ravi A."/>
            <person name="Getino M."/>
            <person name="Pursley I."/>
            <person name="Horton D.L."/>
            <person name="Alikhan N.F."/>
            <person name="Baker D."/>
            <person name="Gharbi K."/>
            <person name="Hall N."/>
            <person name="Watson M."/>
            <person name="Adriaenssens E.M."/>
            <person name="Foster-Nyarko E."/>
            <person name="Jarju S."/>
            <person name="Secka A."/>
            <person name="Antonio M."/>
            <person name="Oren A."/>
            <person name="Chaudhuri R.R."/>
            <person name="La Ragione R."/>
            <person name="Hildebrand F."/>
            <person name="Pallen M.J."/>
        </authorList>
    </citation>
    <scope>NUCLEOTIDE SEQUENCE</scope>
    <source>
        <strain evidence="13">ChiW25-3613</strain>
    </source>
</reference>
<evidence type="ECO:0000256" key="6">
    <source>
        <dbReference type="ARBA" id="ARBA00022840"/>
    </source>
</evidence>
<dbReference type="PANTHER" id="PTHR42861">
    <property type="entry name" value="CALCIUM-TRANSPORTING ATPASE"/>
    <property type="match status" value="1"/>
</dbReference>
<keyword evidence="6" id="KW-0067">ATP-binding</keyword>
<feature type="domain" description="Cation-transporting P-type ATPase N-terminal" evidence="12">
    <location>
        <begin position="3"/>
        <end position="76"/>
    </location>
</feature>
<feature type="transmembrane region" description="Helical" evidence="11">
    <location>
        <begin position="675"/>
        <end position="699"/>
    </location>
</feature>
<evidence type="ECO:0000256" key="9">
    <source>
        <dbReference type="ARBA" id="ARBA00022989"/>
    </source>
</evidence>
<keyword evidence="4 11" id="KW-0812">Transmembrane</keyword>
<dbReference type="SUPFAM" id="SSF81660">
    <property type="entry name" value="Metal cation-transporting ATPase, ATP-binding domain N"/>
    <property type="match status" value="1"/>
</dbReference>
<dbReference type="SFLD" id="SFLDS00003">
    <property type="entry name" value="Haloacid_Dehalogenase"/>
    <property type="match status" value="1"/>
</dbReference>
<feature type="transmembrane region" description="Helical" evidence="11">
    <location>
        <begin position="251"/>
        <end position="270"/>
    </location>
</feature>
<dbReference type="NCBIfam" id="TIGR01494">
    <property type="entry name" value="ATPase_P-type"/>
    <property type="match status" value="2"/>
</dbReference>
<proteinExistence type="inferred from homology"/>
<gene>
    <name evidence="13" type="ORF">IAB90_01885</name>
</gene>
<keyword evidence="9 11" id="KW-1133">Transmembrane helix</keyword>
<dbReference type="Gene3D" id="1.20.1110.10">
    <property type="entry name" value="Calcium-transporting ATPase, transmembrane domain"/>
    <property type="match status" value="2"/>
</dbReference>
<dbReference type="GO" id="GO:0012505">
    <property type="term" value="C:endomembrane system"/>
    <property type="evidence" value="ECO:0007669"/>
    <property type="project" value="UniProtKB-SubCell"/>
</dbReference>
<dbReference type="SUPFAM" id="SSF81653">
    <property type="entry name" value="Calcium ATPase, transduction domain A"/>
    <property type="match status" value="1"/>
</dbReference>
<dbReference type="SMART" id="SM00831">
    <property type="entry name" value="Cation_ATPase_N"/>
    <property type="match status" value="1"/>
</dbReference>
<feature type="transmembrane region" description="Helical" evidence="11">
    <location>
        <begin position="282"/>
        <end position="303"/>
    </location>
</feature>
<dbReference type="GO" id="GO:0016020">
    <property type="term" value="C:membrane"/>
    <property type="evidence" value="ECO:0007669"/>
    <property type="project" value="InterPro"/>
</dbReference>
<dbReference type="InterPro" id="IPR006068">
    <property type="entry name" value="ATPase_P-typ_cation-transptr_C"/>
</dbReference>
<dbReference type="InterPro" id="IPR008250">
    <property type="entry name" value="ATPase_P-typ_transduc_dom_A_sf"/>
</dbReference>
<dbReference type="GO" id="GO:0016887">
    <property type="term" value="F:ATP hydrolysis activity"/>
    <property type="evidence" value="ECO:0007669"/>
    <property type="project" value="InterPro"/>
</dbReference>
<evidence type="ECO:0000313" key="14">
    <source>
        <dbReference type="Proteomes" id="UP000824179"/>
    </source>
</evidence>
<evidence type="ECO:0000259" key="12">
    <source>
        <dbReference type="SMART" id="SM00831"/>
    </source>
</evidence>
<dbReference type="Proteomes" id="UP000824179">
    <property type="component" value="Unassembled WGS sequence"/>
</dbReference>
<evidence type="ECO:0000256" key="3">
    <source>
        <dbReference type="ARBA" id="ARBA00022553"/>
    </source>
</evidence>
<dbReference type="SFLD" id="SFLDG00002">
    <property type="entry name" value="C1.7:_P-type_atpase_like"/>
    <property type="match status" value="1"/>
</dbReference>
<evidence type="ECO:0000256" key="10">
    <source>
        <dbReference type="ARBA" id="ARBA00023136"/>
    </source>
</evidence>
<dbReference type="Gene3D" id="2.70.150.10">
    <property type="entry name" value="Calcium-transporting ATPase, cytoplasmic transduction domain A"/>
    <property type="match status" value="1"/>
</dbReference>
<sequence length="897" mass="96159">MNNYYRSGAEEVLKSLGSSPIGITVEEAKLRLRKYGKNALEKGKRAGFLKLFISQFKDVMTILLIAAAAITAAIAIISGDRADLTDTFIILFIIFLNALVGTIQQYRADKAIENLKKLSVCTVKCRRAGRDIQVNSEELVPGDVISLSEGDMVPADCRVLACAALKCDESALTGESVGEMKSASPVDGENIPLSARKNILFSSSYVLSGTATAVVFATGMHTEIGAIAAMLTGAKESPTPLENSLNKLGKFITGFVLAVTAVIFILSLIVRREGIAQNFMTAVAIAVAAIPEGMPAVVTIIMAMGVQRMSKKNVVIRKLKSVETLGGCNYVCTDKTGTLTENRMRVAEVNSAPSARGMLYLCMHACVNVKGERGAYMGDPTEVAVKEYACAHLSAPQISRLSEIPFSSERKMMTVGVRLSPQAEPLNGAEAGERGGNSAIYAGEFSFSKGAPDVMIKSCVKIWTESGVRAMTRADRDRILAESDGMSSRALRVLGFACREGSAAESGLIYLGMCGMTDPLKAGVERAVSECVRAGITTVMITGDHKKTALAIAKKAGIAGSEEQVISGEELDGLTPAQWREVVKRCTVFARVTPRHKNAIVSYLKENGNVVAMTGDGVNDAPSIKTADIGIAMGKSGTDVTKNASDMVITDDNFTTIVAAVREGRRIFSNIKKTICFFLATNLAEVLSVLAAALVFFNFDFLRSTQLLWINLITDSFPVLALGCERADDYAMHRPPERAEKALFSRGTIASVLFFGLYMTAATLGVFVAALALWGNTAASTMTFLTISFLELFHAFNTRSERASAFKGLFTNKILIATVLAGIVINVLLCAVPPLAAAFGLVMLTPVQWAIVAGLSLSVVLVGEFYKAALRLSDRRRARPVKEKGKKFFAVRQRRAG</sequence>
<dbReference type="Pfam" id="PF00690">
    <property type="entry name" value="Cation_ATPase_N"/>
    <property type="match status" value="1"/>
</dbReference>
<evidence type="ECO:0000256" key="5">
    <source>
        <dbReference type="ARBA" id="ARBA00022741"/>
    </source>
</evidence>
<dbReference type="Gene3D" id="3.40.1110.10">
    <property type="entry name" value="Calcium-transporting ATPase, cytoplasmic domain N"/>
    <property type="match status" value="1"/>
</dbReference>
<comment type="subcellular location">
    <subcellularLocation>
        <location evidence="1">Endomembrane system</location>
        <topology evidence="1">Multi-pass membrane protein</topology>
    </subcellularLocation>
</comment>
<keyword evidence="3" id="KW-0597">Phosphoprotein</keyword>
<feature type="transmembrane region" description="Helical" evidence="11">
    <location>
        <begin position="847"/>
        <end position="866"/>
    </location>
</feature>
<feature type="transmembrane region" description="Helical" evidence="11">
    <location>
        <begin position="84"/>
        <end position="103"/>
    </location>
</feature>
<dbReference type="InterPro" id="IPR023214">
    <property type="entry name" value="HAD_sf"/>
</dbReference>
<feature type="transmembrane region" description="Helical" evidence="11">
    <location>
        <begin position="814"/>
        <end position="841"/>
    </location>
</feature>
<dbReference type="InterPro" id="IPR023299">
    <property type="entry name" value="ATPase_P-typ_cyto_dom_N"/>
</dbReference>
<accession>A0A9D1AFL3</accession>
<dbReference type="Pfam" id="PF13246">
    <property type="entry name" value="Cation_ATPase"/>
    <property type="match status" value="1"/>
</dbReference>
<evidence type="ECO:0000256" key="8">
    <source>
        <dbReference type="ARBA" id="ARBA00022967"/>
    </source>
</evidence>
<dbReference type="PRINTS" id="PR00120">
    <property type="entry name" value="HATPASE"/>
</dbReference>
<dbReference type="PROSITE" id="PS00154">
    <property type="entry name" value="ATPASE_E1_E2"/>
    <property type="match status" value="1"/>
</dbReference>
<evidence type="ECO:0000256" key="4">
    <source>
        <dbReference type="ARBA" id="ARBA00022692"/>
    </source>
</evidence>
<organism evidence="13 14">
    <name type="scientific">Candidatus Coproplasma stercoripullorum</name>
    <dbReference type="NCBI Taxonomy" id="2840751"/>
    <lineage>
        <taxon>Bacteria</taxon>
        <taxon>Bacillati</taxon>
        <taxon>Bacillota</taxon>
        <taxon>Clostridia</taxon>
        <taxon>Eubacteriales</taxon>
        <taxon>Candidatus Coproplasma</taxon>
    </lineage>
</organism>
<evidence type="ECO:0000313" key="13">
    <source>
        <dbReference type="EMBL" id="HIR39109.1"/>
    </source>
</evidence>
<feature type="transmembrane region" description="Helical" evidence="11">
    <location>
        <begin position="773"/>
        <end position="793"/>
    </location>
</feature>
<dbReference type="EMBL" id="DVHB01000037">
    <property type="protein sequence ID" value="HIR39109.1"/>
    <property type="molecule type" value="Genomic_DNA"/>
</dbReference>
<comment type="similarity">
    <text evidence="2">Belongs to the cation transport ATPase (P-type) (TC 3.A.3) family. Type IIA subfamily.</text>
</comment>
<dbReference type="FunFam" id="2.70.150.10:FF:000160">
    <property type="entry name" value="Sarcoplasmic/endoplasmic reticulum calcium ATPase 1"/>
    <property type="match status" value="1"/>
</dbReference>
<protein>
    <submittedName>
        <fullName evidence="13">Cation-transporting P-type ATPase</fullName>
    </submittedName>
</protein>
<dbReference type="AlphaFoldDB" id="A0A9D1AFL3"/>
<dbReference type="SUPFAM" id="SSF56784">
    <property type="entry name" value="HAD-like"/>
    <property type="match status" value="1"/>
</dbReference>
<dbReference type="FunFam" id="3.40.50.1000:FF:000028">
    <property type="entry name" value="Calcium-transporting P-type ATPase, putative"/>
    <property type="match status" value="1"/>
</dbReference>
<keyword evidence="5" id="KW-0547">Nucleotide-binding</keyword>